<sequence length="76" mass="8351">MERLSRRSLRGEMSQTMVSTRTLIPLAAKPCIALPAIIMSMLLAPPQMPLPSANPLTAIMRSHRRPKVSVSCPKRG</sequence>
<accession>A0ABR4JFI0</accession>
<protein>
    <submittedName>
        <fullName evidence="2">Uncharacterized protein</fullName>
    </submittedName>
</protein>
<dbReference type="Proteomes" id="UP001610444">
    <property type="component" value="Unassembled WGS sequence"/>
</dbReference>
<gene>
    <name evidence="2" type="ORF">BJX68DRAFT_249083</name>
</gene>
<keyword evidence="1" id="KW-1133">Transmembrane helix</keyword>
<name>A0ABR4JFI0_9EURO</name>
<comment type="caution">
    <text evidence="2">The sequence shown here is derived from an EMBL/GenBank/DDBJ whole genome shotgun (WGS) entry which is preliminary data.</text>
</comment>
<evidence type="ECO:0000256" key="1">
    <source>
        <dbReference type="SAM" id="Phobius"/>
    </source>
</evidence>
<evidence type="ECO:0000313" key="3">
    <source>
        <dbReference type="Proteomes" id="UP001610444"/>
    </source>
</evidence>
<proteinExistence type="predicted"/>
<evidence type="ECO:0000313" key="2">
    <source>
        <dbReference type="EMBL" id="KAL2838349.1"/>
    </source>
</evidence>
<organism evidence="2 3">
    <name type="scientific">Aspergillus pseudodeflectus</name>
    <dbReference type="NCBI Taxonomy" id="176178"/>
    <lineage>
        <taxon>Eukaryota</taxon>
        <taxon>Fungi</taxon>
        <taxon>Dikarya</taxon>
        <taxon>Ascomycota</taxon>
        <taxon>Pezizomycotina</taxon>
        <taxon>Eurotiomycetes</taxon>
        <taxon>Eurotiomycetidae</taxon>
        <taxon>Eurotiales</taxon>
        <taxon>Aspergillaceae</taxon>
        <taxon>Aspergillus</taxon>
        <taxon>Aspergillus subgen. Nidulantes</taxon>
    </lineage>
</organism>
<reference evidence="2 3" key="1">
    <citation type="submission" date="2024-07" db="EMBL/GenBank/DDBJ databases">
        <title>Section-level genome sequencing and comparative genomics of Aspergillus sections Usti and Cavernicolus.</title>
        <authorList>
            <consortium name="Lawrence Berkeley National Laboratory"/>
            <person name="Nybo J.L."/>
            <person name="Vesth T.C."/>
            <person name="Theobald S."/>
            <person name="Frisvad J.C."/>
            <person name="Larsen T.O."/>
            <person name="Kjaerboelling I."/>
            <person name="Rothschild-Mancinelli K."/>
            <person name="Lyhne E.K."/>
            <person name="Kogle M.E."/>
            <person name="Barry K."/>
            <person name="Clum A."/>
            <person name="Na H."/>
            <person name="Ledsgaard L."/>
            <person name="Lin J."/>
            <person name="Lipzen A."/>
            <person name="Kuo A."/>
            <person name="Riley R."/>
            <person name="Mondo S."/>
            <person name="LaButti K."/>
            <person name="Haridas S."/>
            <person name="Pangalinan J."/>
            <person name="Salamov A.A."/>
            <person name="Simmons B.A."/>
            <person name="Magnuson J.K."/>
            <person name="Chen J."/>
            <person name="Drula E."/>
            <person name="Henrissat B."/>
            <person name="Wiebenga A."/>
            <person name="Lubbers R.J."/>
            <person name="Gomes A.C."/>
            <person name="Macurrencykelacurrency M.R."/>
            <person name="Stajich J."/>
            <person name="Grigoriev I.V."/>
            <person name="Mortensen U.H."/>
            <person name="De vries R.P."/>
            <person name="Baker S.E."/>
            <person name="Andersen M.R."/>
        </authorList>
    </citation>
    <scope>NUCLEOTIDE SEQUENCE [LARGE SCALE GENOMIC DNA]</scope>
    <source>
        <strain evidence="2 3">CBS 756.74</strain>
    </source>
</reference>
<dbReference type="EMBL" id="JBFXLR010000086">
    <property type="protein sequence ID" value="KAL2838349.1"/>
    <property type="molecule type" value="Genomic_DNA"/>
</dbReference>
<keyword evidence="1" id="KW-0812">Transmembrane</keyword>
<keyword evidence="3" id="KW-1185">Reference proteome</keyword>
<dbReference type="GeneID" id="98157209"/>
<feature type="transmembrane region" description="Helical" evidence="1">
    <location>
        <begin position="23"/>
        <end position="44"/>
    </location>
</feature>
<keyword evidence="1" id="KW-0472">Membrane</keyword>
<dbReference type="RefSeq" id="XP_070892976.1">
    <property type="nucleotide sequence ID" value="XM_071042045.1"/>
</dbReference>